<evidence type="ECO:0000313" key="1">
    <source>
        <dbReference type="EMBL" id="GMT02083.1"/>
    </source>
</evidence>
<keyword evidence="3" id="KW-1185">Reference proteome</keyword>
<evidence type="ECO:0000313" key="3">
    <source>
        <dbReference type="Proteomes" id="UP001432027"/>
    </source>
</evidence>
<protein>
    <submittedName>
        <fullName evidence="1">Uncharacterized protein</fullName>
    </submittedName>
</protein>
<dbReference type="AlphaFoldDB" id="A0AAV5U6J8"/>
<dbReference type="EMBL" id="BTSX01000005">
    <property type="protein sequence ID" value="GMT02083.1"/>
    <property type="molecule type" value="Genomic_DNA"/>
</dbReference>
<accession>A0AAV5U6J8</accession>
<comment type="caution">
    <text evidence="1">The sequence shown here is derived from an EMBL/GenBank/DDBJ whole genome shotgun (WGS) entry which is preliminary data.</text>
</comment>
<organism evidence="1 3">
    <name type="scientific">Pristionchus entomophagus</name>
    <dbReference type="NCBI Taxonomy" id="358040"/>
    <lineage>
        <taxon>Eukaryota</taxon>
        <taxon>Metazoa</taxon>
        <taxon>Ecdysozoa</taxon>
        <taxon>Nematoda</taxon>
        <taxon>Chromadorea</taxon>
        <taxon>Rhabditida</taxon>
        <taxon>Rhabditina</taxon>
        <taxon>Diplogasteromorpha</taxon>
        <taxon>Diplogasteroidea</taxon>
        <taxon>Neodiplogasteridae</taxon>
        <taxon>Pristionchus</taxon>
    </lineage>
</organism>
<name>A0AAV5U6J8_9BILA</name>
<dbReference type="Proteomes" id="UP001432027">
    <property type="component" value="Unassembled WGS sequence"/>
</dbReference>
<dbReference type="PANTHER" id="PTHR22744:SF14">
    <property type="entry name" value="BTB DOMAIN-CONTAINING PROTEIN-RELATED"/>
    <property type="match status" value="1"/>
</dbReference>
<gene>
    <name evidence="1" type="ORF">PENTCL1PPCAC_24257</name>
    <name evidence="2" type="ORF">PENTCL1PPCAC_24259</name>
</gene>
<proteinExistence type="predicted"/>
<sequence>EKHLIRSIGFKNKLLIADQYRLTALKDHCLNSYSNSQELFEMAKSPECDNFSDKSKLEIFERLRKL</sequence>
<reference evidence="1" key="1">
    <citation type="submission" date="2023-10" db="EMBL/GenBank/DDBJ databases">
        <title>Genome assembly of Pristionchus species.</title>
        <authorList>
            <person name="Yoshida K."/>
            <person name="Sommer R.J."/>
        </authorList>
    </citation>
    <scope>NUCLEOTIDE SEQUENCE</scope>
    <source>
        <strain evidence="1">RS0144</strain>
    </source>
</reference>
<evidence type="ECO:0000313" key="2">
    <source>
        <dbReference type="EMBL" id="GMT02085.1"/>
    </source>
</evidence>
<feature type="non-terminal residue" evidence="1">
    <location>
        <position position="1"/>
    </location>
</feature>
<dbReference type="PANTHER" id="PTHR22744">
    <property type="entry name" value="HELIX LOOP HELIX PROTEIN 21-RELATED"/>
    <property type="match status" value="1"/>
</dbReference>
<dbReference type="EMBL" id="BTSX01000005">
    <property type="protein sequence ID" value="GMT02085.1"/>
    <property type="molecule type" value="Genomic_DNA"/>
</dbReference>